<dbReference type="EMBL" id="JBBPBN010000019">
    <property type="protein sequence ID" value="KAK9017846.1"/>
    <property type="molecule type" value="Genomic_DNA"/>
</dbReference>
<evidence type="ECO:0000313" key="1">
    <source>
        <dbReference type="EMBL" id="KAK9017846.1"/>
    </source>
</evidence>
<reference evidence="1 2" key="1">
    <citation type="journal article" date="2024" name="G3 (Bethesda)">
        <title>Genome assembly of Hibiscus sabdariffa L. provides insights into metabolisms of medicinal natural products.</title>
        <authorList>
            <person name="Kim T."/>
        </authorList>
    </citation>
    <scope>NUCLEOTIDE SEQUENCE [LARGE SCALE GENOMIC DNA]</scope>
    <source>
        <strain evidence="1">TK-2024</strain>
        <tissue evidence="1">Old leaves</tissue>
    </source>
</reference>
<proteinExistence type="predicted"/>
<name>A0ABR2RXX2_9ROSI</name>
<accession>A0ABR2RXX2</accession>
<comment type="caution">
    <text evidence="1">The sequence shown here is derived from an EMBL/GenBank/DDBJ whole genome shotgun (WGS) entry which is preliminary data.</text>
</comment>
<evidence type="ECO:0000313" key="2">
    <source>
        <dbReference type="Proteomes" id="UP001396334"/>
    </source>
</evidence>
<dbReference type="Proteomes" id="UP001396334">
    <property type="component" value="Unassembled WGS sequence"/>
</dbReference>
<organism evidence="1 2">
    <name type="scientific">Hibiscus sabdariffa</name>
    <name type="common">roselle</name>
    <dbReference type="NCBI Taxonomy" id="183260"/>
    <lineage>
        <taxon>Eukaryota</taxon>
        <taxon>Viridiplantae</taxon>
        <taxon>Streptophyta</taxon>
        <taxon>Embryophyta</taxon>
        <taxon>Tracheophyta</taxon>
        <taxon>Spermatophyta</taxon>
        <taxon>Magnoliopsida</taxon>
        <taxon>eudicotyledons</taxon>
        <taxon>Gunneridae</taxon>
        <taxon>Pentapetalae</taxon>
        <taxon>rosids</taxon>
        <taxon>malvids</taxon>
        <taxon>Malvales</taxon>
        <taxon>Malvaceae</taxon>
        <taxon>Malvoideae</taxon>
        <taxon>Hibiscus</taxon>
    </lineage>
</organism>
<protein>
    <submittedName>
        <fullName evidence="1">Uncharacterized protein</fullName>
    </submittedName>
</protein>
<gene>
    <name evidence="1" type="ORF">V6N11_000847</name>
</gene>
<sequence>MSEKLSLFSCFSFQALGSWHGPFSHGSPTPPVSFVGLQNYLRSCSEVISVVWLSPVERPCRSSRAFEVVKVVGWKRVYVGRRIVLHSGKFCLGAFTGKEGQYGFFFESGQVEARNGTTRGYGGRSPLSRSHSLFLPLSNPCFEGVDNPMGFLLCV</sequence>
<keyword evidence="2" id="KW-1185">Reference proteome</keyword>